<dbReference type="Gene3D" id="3.40.710.10">
    <property type="entry name" value="DD-peptidase/beta-lactamase superfamily"/>
    <property type="match status" value="1"/>
</dbReference>
<evidence type="ECO:0000313" key="4">
    <source>
        <dbReference type="Proteomes" id="UP001550378"/>
    </source>
</evidence>
<dbReference type="InterPro" id="IPR012338">
    <property type="entry name" value="Beta-lactam/transpept-like"/>
</dbReference>
<keyword evidence="3" id="KW-0378">Hydrolase</keyword>
<feature type="chain" id="PRO_5045139314" evidence="1">
    <location>
        <begin position="40"/>
        <end position="396"/>
    </location>
</feature>
<dbReference type="EMBL" id="JBEXZR010000040">
    <property type="protein sequence ID" value="MEU0711722.1"/>
    <property type="molecule type" value="Genomic_DNA"/>
</dbReference>
<dbReference type="Pfam" id="PF00144">
    <property type="entry name" value="Beta-lactamase"/>
    <property type="match status" value="1"/>
</dbReference>
<dbReference type="PANTHER" id="PTHR46825:SF7">
    <property type="entry name" value="D-ALANYL-D-ALANINE CARBOXYPEPTIDASE"/>
    <property type="match status" value="1"/>
</dbReference>
<dbReference type="SUPFAM" id="SSF56601">
    <property type="entry name" value="beta-lactamase/transpeptidase-like"/>
    <property type="match status" value="1"/>
</dbReference>
<comment type="caution">
    <text evidence="3">The sequence shown here is derived from an EMBL/GenBank/DDBJ whole genome shotgun (WGS) entry which is preliminary data.</text>
</comment>
<evidence type="ECO:0000256" key="1">
    <source>
        <dbReference type="SAM" id="SignalP"/>
    </source>
</evidence>
<name>A0ABV2WEE1_9ACTN</name>
<dbReference type="InterPro" id="IPR006311">
    <property type="entry name" value="TAT_signal"/>
</dbReference>
<dbReference type="GO" id="GO:0016787">
    <property type="term" value="F:hydrolase activity"/>
    <property type="evidence" value="ECO:0007669"/>
    <property type="project" value="UniProtKB-KW"/>
</dbReference>
<dbReference type="InterPro" id="IPR001466">
    <property type="entry name" value="Beta-lactam-related"/>
</dbReference>
<feature type="domain" description="Beta-lactamase-related" evidence="2">
    <location>
        <begin position="66"/>
        <end position="374"/>
    </location>
</feature>
<accession>A0ABV2WEE1</accession>
<gene>
    <name evidence="3" type="ORF">ABZ508_30615</name>
</gene>
<keyword evidence="1" id="KW-0732">Signal</keyword>
<organism evidence="3 4">
    <name type="scientific">Streptomyces lavendulocolor</name>
    <dbReference type="NCBI Taxonomy" id="67316"/>
    <lineage>
        <taxon>Bacteria</taxon>
        <taxon>Bacillati</taxon>
        <taxon>Actinomycetota</taxon>
        <taxon>Actinomycetes</taxon>
        <taxon>Kitasatosporales</taxon>
        <taxon>Streptomycetaceae</taxon>
        <taxon>Streptomyces</taxon>
    </lineage>
</organism>
<evidence type="ECO:0000259" key="2">
    <source>
        <dbReference type="Pfam" id="PF00144"/>
    </source>
</evidence>
<dbReference type="InterPro" id="IPR050491">
    <property type="entry name" value="AmpC-like"/>
</dbReference>
<reference evidence="3 4" key="1">
    <citation type="submission" date="2024-06" db="EMBL/GenBank/DDBJ databases">
        <title>The Natural Products Discovery Center: Release of the First 8490 Sequenced Strains for Exploring Actinobacteria Biosynthetic Diversity.</title>
        <authorList>
            <person name="Kalkreuter E."/>
            <person name="Kautsar S.A."/>
            <person name="Yang D."/>
            <person name="Bader C.D."/>
            <person name="Teijaro C.N."/>
            <person name="Fluegel L."/>
            <person name="Davis C.M."/>
            <person name="Simpson J.R."/>
            <person name="Lauterbach L."/>
            <person name="Steele A.D."/>
            <person name="Gui C."/>
            <person name="Meng S."/>
            <person name="Li G."/>
            <person name="Viehrig K."/>
            <person name="Ye F."/>
            <person name="Su P."/>
            <person name="Kiefer A.F."/>
            <person name="Nichols A."/>
            <person name="Cepeda A.J."/>
            <person name="Yan W."/>
            <person name="Fan B."/>
            <person name="Jiang Y."/>
            <person name="Adhikari A."/>
            <person name="Zheng C.-J."/>
            <person name="Schuster L."/>
            <person name="Cowan T.M."/>
            <person name="Smanski M.J."/>
            <person name="Chevrette M.G."/>
            <person name="De Carvalho L.P.S."/>
            <person name="Shen B."/>
        </authorList>
    </citation>
    <scope>NUCLEOTIDE SEQUENCE [LARGE SCALE GENOMIC DNA]</scope>
    <source>
        <strain evidence="3 4">NPDC006337</strain>
    </source>
</reference>
<dbReference type="PANTHER" id="PTHR46825">
    <property type="entry name" value="D-ALANYL-D-ALANINE-CARBOXYPEPTIDASE/ENDOPEPTIDASE AMPH"/>
    <property type="match status" value="1"/>
</dbReference>
<dbReference type="EC" id="3.1.1.103" evidence="3"/>
<dbReference type="PROSITE" id="PS51318">
    <property type="entry name" value="TAT"/>
    <property type="match status" value="1"/>
</dbReference>
<sequence>MHAAPTHRGPSLRTRLRLTAALVAAGACAAGVIAGPAQAEGKPRDSRDRELRKALEELVGPPDGPPGAIAVMQRGRDVKVYRAGVADAESGRPPRPGDHMRVASVAKAYSGAVALQLVDRGKLRLDDTIGKRLPRLPKAWHKVKLRHLLQHTSGLPDFTQDPDFLRAVAADPRGEVDPHTLLDFVADRPLLFTPGSRYRYDNSDNIVVAMMAEAATGRPYEELLRGLVIRPLGLRDTSLPRGYQLPHPYLHGYDFEPEGPLEDVSTAFSASLFWASGGVVSTPNDLNTFMRAYGSGRLLSKKTYEQQRKWIKGSSVNPGPGRNEAGLALFRYTTRCGVVHGHTGTIPGYTQLAVTTPDGTRSLTFTLTSQVSAQTPELLARMRKVQEDFVCELLRH</sequence>
<dbReference type="RefSeq" id="WP_359806995.1">
    <property type="nucleotide sequence ID" value="NZ_JBEXZO010000037.1"/>
</dbReference>
<protein>
    <submittedName>
        <fullName evidence="3">Serine hydrolase domain-containing protein</fullName>
        <ecNumber evidence="3">3.1.1.103</ecNumber>
    </submittedName>
</protein>
<keyword evidence="4" id="KW-1185">Reference proteome</keyword>
<evidence type="ECO:0000313" key="3">
    <source>
        <dbReference type="EMBL" id="MEU0711722.1"/>
    </source>
</evidence>
<dbReference type="Proteomes" id="UP001550378">
    <property type="component" value="Unassembled WGS sequence"/>
</dbReference>
<proteinExistence type="predicted"/>
<feature type="signal peptide" evidence="1">
    <location>
        <begin position="1"/>
        <end position="39"/>
    </location>
</feature>